<sequence>MDQQLGRPHVIGWQNTVDAQYRKLAAAGGVSQNGWPVDPPRHSRLIPGTTTKVVVADGPAGDVLLSVLAQVAKRVESPDGGQLDDWGYAHRTVRGSADTSNHASATAVDLNATRHPLGKRGTFTPQQVDEIHKILAEHGNVVRWGGDYHGRVDEMHFEINADQAAVARVAANLPK</sequence>
<keyword evidence="3" id="KW-1185">Reference proteome</keyword>
<name>A0A4R6SM13_LABRH</name>
<dbReference type="Proteomes" id="UP000295444">
    <property type="component" value="Unassembled WGS sequence"/>
</dbReference>
<keyword evidence="2" id="KW-0645">Protease</keyword>
<dbReference type="Gene3D" id="3.30.1380.10">
    <property type="match status" value="1"/>
</dbReference>
<proteinExistence type="predicted"/>
<gene>
    <name evidence="2" type="ORF">EV186_101872</name>
</gene>
<evidence type="ECO:0000313" key="3">
    <source>
        <dbReference type="Proteomes" id="UP000295444"/>
    </source>
</evidence>
<protein>
    <submittedName>
        <fullName evidence="2">D-alanyl-D-alanine carboxypeptidase-like protein</fullName>
    </submittedName>
</protein>
<dbReference type="RefSeq" id="WP_133847747.1">
    <property type="nucleotide sequence ID" value="NZ_SNXZ01000001.1"/>
</dbReference>
<comment type="caution">
    <text evidence="2">The sequence shown here is derived from an EMBL/GenBank/DDBJ whole genome shotgun (WGS) entry which is preliminary data.</text>
</comment>
<accession>A0A4R6SM13</accession>
<organism evidence="2 3">
    <name type="scientific">Labedaea rhizosphaerae</name>
    <dbReference type="NCBI Taxonomy" id="598644"/>
    <lineage>
        <taxon>Bacteria</taxon>
        <taxon>Bacillati</taxon>
        <taxon>Actinomycetota</taxon>
        <taxon>Actinomycetes</taxon>
        <taxon>Pseudonocardiales</taxon>
        <taxon>Pseudonocardiaceae</taxon>
        <taxon>Labedaea</taxon>
    </lineage>
</organism>
<reference evidence="2 3" key="1">
    <citation type="submission" date="2019-03" db="EMBL/GenBank/DDBJ databases">
        <title>Genomic Encyclopedia of Type Strains, Phase IV (KMG-IV): sequencing the most valuable type-strain genomes for metagenomic binning, comparative biology and taxonomic classification.</title>
        <authorList>
            <person name="Goeker M."/>
        </authorList>
    </citation>
    <scope>NUCLEOTIDE SEQUENCE [LARGE SCALE GENOMIC DNA]</scope>
    <source>
        <strain evidence="2 3">DSM 45361</strain>
    </source>
</reference>
<dbReference type="Pfam" id="PF13539">
    <property type="entry name" value="Peptidase_M15_4"/>
    <property type="match status" value="1"/>
</dbReference>
<dbReference type="InterPro" id="IPR039561">
    <property type="entry name" value="Peptidase_M15C"/>
</dbReference>
<evidence type="ECO:0000259" key="1">
    <source>
        <dbReference type="Pfam" id="PF13539"/>
    </source>
</evidence>
<dbReference type="EMBL" id="SNXZ01000001">
    <property type="protein sequence ID" value="TDQ04911.1"/>
    <property type="molecule type" value="Genomic_DNA"/>
</dbReference>
<feature type="domain" description="Peptidase M15C" evidence="1">
    <location>
        <begin position="95"/>
        <end position="159"/>
    </location>
</feature>
<keyword evidence="2" id="KW-0378">Hydrolase</keyword>
<dbReference type="OrthoDB" id="9810670at2"/>
<dbReference type="AlphaFoldDB" id="A0A4R6SM13"/>
<dbReference type="GO" id="GO:0004180">
    <property type="term" value="F:carboxypeptidase activity"/>
    <property type="evidence" value="ECO:0007669"/>
    <property type="project" value="UniProtKB-KW"/>
</dbReference>
<keyword evidence="2" id="KW-0121">Carboxypeptidase</keyword>
<dbReference type="SUPFAM" id="SSF55166">
    <property type="entry name" value="Hedgehog/DD-peptidase"/>
    <property type="match status" value="1"/>
</dbReference>
<dbReference type="InterPro" id="IPR009045">
    <property type="entry name" value="Zn_M74/Hedgehog-like"/>
</dbReference>
<evidence type="ECO:0000313" key="2">
    <source>
        <dbReference type="EMBL" id="TDQ04911.1"/>
    </source>
</evidence>